<dbReference type="InParanoid" id="A0A369JBZ3"/>
<dbReference type="OrthoDB" id="3208495at2759"/>
<dbReference type="STRING" id="39966.A0A369JBZ3"/>
<dbReference type="EMBL" id="LUEZ02000090">
    <property type="protein sequence ID" value="RDB18730.1"/>
    <property type="molecule type" value="Genomic_DNA"/>
</dbReference>
<comment type="caution">
    <text evidence="1">The sequence shown here is derived from an EMBL/GenBank/DDBJ whole genome shotgun (WGS) entry which is preliminary data.</text>
</comment>
<evidence type="ECO:0000313" key="1">
    <source>
        <dbReference type="EMBL" id="RDB18730.1"/>
    </source>
</evidence>
<name>A0A369JBZ3_HYPMA</name>
<accession>A0A369JBZ3</accession>
<dbReference type="Proteomes" id="UP000076154">
    <property type="component" value="Unassembled WGS sequence"/>
</dbReference>
<keyword evidence="2" id="KW-1185">Reference proteome</keyword>
<proteinExistence type="predicted"/>
<reference evidence="1" key="1">
    <citation type="submission" date="2018-04" db="EMBL/GenBank/DDBJ databases">
        <title>Whole genome sequencing of Hypsizygus marmoreus.</title>
        <authorList>
            <person name="Choi I.-G."/>
            <person name="Min B."/>
            <person name="Kim J.-G."/>
            <person name="Kim S."/>
            <person name="Oh Y.-L."/>
            <person name="Kong W.-S."/>
            <person name="Park H."/>
            <person name="Jeong J."/>
            <person name="Song E.-S."/>
        </authorList>
    </citation>
    <scope>NUCLEOTIDE SEQUENCE [LARGE SCALE GENOMIC DNA]</scope>
    <source>
        <strain evidence="1">51987-8</strain>
    </source>
</reference>
<protein>
    <submittedName>
        <fullName evidence="1">Uncharacterized protein</fullName>
    </submittedName>
</protein>
<dbReference type="AlphaFoldDB" id="A0A369JBZ3"/>
<organism evidence="1 2">
    <name type="scientific">Hypsizygus marmoreus</name>
    <name type="common">White beech mushroom</name>
    <name type="synonym">Agaricus marmoreus</name>
    <dbReference type="NCBI Taxonomy" id="39966"/>
    <lineage>
        <taxon>Eukaryota</taxon>
        <taxon>Fungi</taxon>
        <taxon>Dikarya</taxon>
        <taxon>Basidiomycota</taxon>
        <taxon>Agaricomycotina</taxon>
        <taxon>Agaricomycetes</taxon>
        <taxon>Agaricomycetidae</taxon>
        <taxon>Agaricales</taxon>
        <taxon>Tricholomatineae</taxon>
        <taxon>Lyophyllaceae</taxon>
        <taxon>Hypsizygus</taxon>
    </lineage>
</organism>
<sequence>MSRWTDETFLPKKYSLILQITQRSESIYAYFTFHRVSSEQVTFHFRILMAGVRQMGLCPCPRCKIPASELYLVGTKQDRKKRQKLARVDDHSRRHHISLAMDAIHLKNFAVDSAYVEQQLKPESLVPTLIFAIDLMHEVEVGVWKAVLSTFSES</sequence>
<evidence type="ECO:0000313" key="2">
    <source>
        <dbReference type="Proteomes" id="UP000076154"/>
    </source>
</evidence>
<gene>
    <name evidence="1" type="ORF">Hypma_014643</name>
</gene>